<evidence type="ECO:0000313" key="2">
    <source>
        <dbReference type="EMBL" id="JAE20887.1"/>
    </source>
</evidence>
<evidence type="ECO:0000256" key="1">
    <source>
        <dbReference type="SAM" id="MobiDB-lite"/>
    </source>
</evidence>
<sequence length="120" mass="12905">MLNVPTPPGRTCSSASASRSDDATPIAPSQPPPRLASFRGFSELCTPKSYAVTWAECCVSRCWTGDEEPSPVWSERKSCAGFSPSKNCIGTRTGEPRDLWRLPSLPLQQKDGACLDLAAC</sequence>
<organism evidence="2">
    <name type="scientific">Arundo donax</name>
    <name type="common">Giant reed</name>
    <name type="synonym">Donax arundinaceus</name>
    <dbReference type="NCBI Taxonomy" id="35708"/>
    <lineage>
        <taxon>Eukaryota</taxon>
        <taxon>Viridiplantae</taxon>
        <taxon>Streptophyta</taxon>
        <taxon>Embryophyta</taxon>
        <taxon>Tracheophyta</taxon>
        <taxon>Spermatophyta</taxon>
        <taxon>Magnoliopsida</taxon>
        <taxon>Liliopsida</taxon>
        <taxon>Poales</taxon>
        <taxon>Poaceae</taxon>
        <taxon>PACMAD clade</taxon>
        <taxon>Arundinoideae</taxon>
        <taxon>Arundineae</taxon>
        <taxon>Arundo</taxon>
    </lineage>
</organism>
<dbReference type="EMBL" id="GBRH01177009">
    <property type="protein sequence ID" value="JAE20887.1"/>
    <property type="molecule type" value="Transcribed_RNA"/>
</dbReference>
<feature type="region of interest" description="Disordered" evidence="1">
    <location>
        <begin position="1"/>
        <end position="34"/>
    </location>
</feature>
<accession>A0A0A9G8T0</accession>
<reference evidence="2" key="2">
    <citation type="journal article" date="2015" name="Data Brief">
        <title>Shoot transcriptome of the giant reed, Arundo donax.</title>
        <authorList>
            <person name="Barrero R.A."/>
            <person name="Guerrero F.D."/>
            <person name="Moolhuijzen P."/>
            <person name="Goolsby J.A."/>
            <person name="Tidwell J."/>
            <person name="Bellgard S.E."/>
            <person name="Bellgard M.I."/>
        </authorList>
    </citation>
    <scope>NUCLEOTIDE SEQUENCE</scope>
    <source>
        <tissue evidence="2">Shoot tissue taken approximately 20 cm above the soil surface</tissue>
    </source>
</reference>
<proteinExistence type="predicted"/>
<name>A0A0A9G8T0_ARUDO</name>
<dbReference type="AlphaFoldDB" id="A0A0A9G8T0"/>
<reference evidence="2" key="1">
    <citation type="submission" date="2014-09" db="EMBL/GenBank/DDBJ databases">
        <authorList>
            <person name="Magalhaes I.L.F."/>
            <person name="Oliveira U."/>
            <person name="Santos F.R."/>
            <person name="Vidigal T.H.D.A."/>
            <person name="Brescovit A.D."/>
            <person name="Santos A.J."/>
        </authorList>
    </citation>
    <scope>NUCLEOTIDE SEQUENCE</scope>
    <source>
        <tissue evidence="2">Shoot tissue taken approximately 20 cm above the soil surface</tissue>
    </source>
</reference>
<protein>
    <submittedName>
        <fullName evidence="2">Uncharacterized protein</fullName>
    </submittedName>
</protein>